<keyword evidence="2" id="KW-1185">Reference proteome</keyword>
<evidence type="ECO:0000313" key="1">
    <source>
        <dbReference type="EMBL" id="SDI55129.1"/>
    </source>
</evidence>
<dbReference type="EMBL" id="FNDI01000019">
    <property type="protein sequence ID" value="SDI55129.1"/>
    <property type="molecule type" value="Genomic_DNA"/>
</dbReference>
<sequence length="90" mass="10058">MGGKMEVDVYDTYMPNIPPGPNYWVWPINWEYVNLTVIPISTDGAVGITGDLWVTSDAAGNRLLHYNFQNYTQVNLDCFATLTVPNDSVS</sequence>
<accession>A0A7Z7FJI2</accession>
<evidence type="ECO:0000313" key="2">
    <source>
        <dbReference type="Proteomes" id="UP000198900"/>
    </source>
</evidence>
<reference evidence="1" key="1">
    <citation type="submission" date="2016-10" db="EMBL/GenBank/DDBJ databases">
        <authorList>
            <person name="Varghese N."/>
            <person name="Submissions S."/>
        </authorList>
    </citation>
    <scope>NUCLEOTIDE SEQUENCE [LARGE SCALE GENOMIC DNA]</scope>
    <source>
        <strain evidence="1">YR281</strain>
    </source>
</reference>
<dbReference type="AlphaFoldDB" id="A0A7Z7FJI2"/>
<protein>
    <submittedName>
        <fullName evidence="1">Uncharacterized protein</fullName>
    </submittedName>
</protein>
<comment type="caution">
    <text evidence="1">The sequence shown here is derived from an EMBL/GenBank/DDBJ whole genome shotgun (WGS) entry which is preliminary data.</text>
</comment>
<proteinExistence type="predicted"/>
<gene>
    <name evidence="1" type="ORF">SAMN04487926_11913</name>
</gene>
<dbReference type="Proteomes" id="UP000198900">
    <property type="component" value="Unassembled WGS sequence"/>
</dbReference>
<dbReference type="RefSeq" id="WP_091784207.1">
    <property type="nucleotide sequence ID" value="NZ_FNDI01000019.1"/>
</dbReference>
<name>A0A7Z7FJI2_9BURK</name>
<organism evidence="1 2">
    <name type="scientific">Paraburkholderia steynii</name>
    <dbReference type="NCBI Taxonomy" id="1245441"/>
    <lineage>
        <taxon>Bacteria</taxon>
        <taxon>Pseudomonadati</taxon>
        <taxon>Pseudomonadota</taxon>
        <taxon>Betaproteobacteria</taxon>
        <taxon>Burkholderiales</taxon>
        <taxon>Burkholderiaceae</taxon>
        <taxon>Paraburkholderia</taxon>
    </lineage>
</organism>